<gene>
    <name evidence="1" type="ORF">UFOPK4028_00508</name>
</gene>
<accession>A0A6J5Z2D3</accession>
<sequence>MAGTTRTLVAVGTVNEPSIDCTTLAATPRSGSTVEAPGVINVGIGFTTGSAGLTNGVDIFVLGSIFFAIGSVTGRFGINGFALCGSEIVLANCDFGIGGTPGFVGFELVEPFKDGVPLKSAKKSHHALSTELGSL</sequence>
<organism evidence="1">
    <name type="scientific">freshwater metagenome</name>
    <dbReference type="NCBI Taxonomy" id="449393"/>
    <lineage>
        <taxon>unclassified sequences</taxon>
        <taxon>metagenomes</taxon>
        <taxon>ecological metagenomes</taxon>
    </lineage>
</organism>
<name>A0A6J5Z2D3_9ZZZZ</name>
<proteinExistence type="predicted"/>
<dbReference type="AlphaFoldDB" id="A0A6J5Z2D3"/>
<protein>
    <submittedName>
        <fullName evidence="1">Unannotated protein</fullName>
    </submittedName>
</protein>
<dbReference type="EMBL" id="CAESAC010000055">
    <property type="protein sequence ID" value="CAB4335488.1"/>
    <property type="molecule type" value="Genomic_DNA"/>
</dbReference>
<reference evidence="1" key="1">
    <citation type="submission" date="2020-05" db="EMBL/GenBank/DDBJ databases">
        <authorList>
            <person name="Chiriac C."/>
            <person name="Salcher M."/>
            <person name="Ghai R."/>
            <person name="Kavagutti S V."/>
        </authorList>
    </citation>
    <scope>NUCLEOTIDE SEQUENCE</scope>
</reference>
<evidence type="ECO:0000313" key="1">
    <source>
        <dbReference type="EMBL" id="CAB4335488.1"/>
    </source>
</evidence>